<dbReference type="CDD" id="cd11316">
    <property type="entry name" value="AmyAc_bac2_AmyA"/>
    <property type="match status" value="1"/>
</dbReference>
<dbReference type="OrthoDB" id="9805159at2"/>
<name>A0A4R2LYX6_RUBGE</name>
<keyword evidence="4" id="KW-0326">Glycosidase</keyword>
<evidence type="ECO:0000259" key="3">
    <source>
        <dbReference type="SMART" id="SM00642"/>
    </source>
</evidence>
<comment type="caution">
    <text evidence="4">The sequence shown here is derived from an EMBL/GenBank/DDBJ whole genome shotgun (WGS) entry which is preliminary data.</text>
</comment>
<dbReference type="PANTHER" id="PTHR10357:SF179">
    <property type="entry name" value="NEUTRAL AND BASIC AMINO ACID TRANSPORT PROTEIN RBAT"/>
    <property type="match status" value="1"/>
</dbReference>
<dbReference type="InterPro" id="IPR006047">
    <property type="entry name" value="GH13_cat_dom"/>
</dbReference>
<feature type="domain" description="Glycosyl hydrolase family 13 catalytic" evidence="3">
    <location>
        <begin position="63"/>
        <end position="445"/>
    </location>
</feature>
<comment type="similarity">
    <text evidence="1">Belongs to the glycosyl hydrolase 13 family.</text>
</comment>
<sequence>MSTTTRAFRLPAVAAAAALLVACGGGGGGGGDETLPSVDTSSVTAADPGSTLDAGWQRRGIAQIFVRSYQDSDGDGKGDLQGLISRLDYLKALGVGGIWLMPVTASQDQDHGYAVKDYRGVESDYGTLADLDALVAAAHARGLGVIVDYVINHSAAQHPAFLNSRSGSSNAFRGWYVWQSSHPSGWSIYGSDPWHAYDGSWYFGPFWDQMPDYDLSNTTVVAWHHDNLRFWLNRGVDGFRFDAVGNLVENGASAWENQPPNHVLMAAVRDMVGGYENRYMVCEGPSDPVAYAASCGSAFAFGHQSDLIAAAQGDTTAIAAVAAYPSTAPAGAATFLSNHDSFAGQRPYDQLGGNVAQYKLAAATYLLQPGIPFIYYGEEIGMAGASSLDGDPKLRTPMSWTAAGGFTSGTPYRARSANVSGYNVEAEAADADSLLAIYKTMLALRGSRPSISAGDYRQPQASGTLLSFQRTQGGERTLVVLNYGSTIETAALTGLPGGTTLRSLYPAGGGNTVVSSSGEASVLMPARSLRVFDVR</sequence>
<proteinExistence type="inferred from homology"/>
<dbReference type="AlphaFoldDB" id="A0A4R2LYX6"/>
<dbReference type="SUPFAM" id="SSF51445">
    <property type="entry name" value="(Trans)glycosidases"/>
    <property type="match status" value="1"/>
</dbReference>
<reference evidence="4 5" key="1">
    <citation type="submission" date="2019-03" db="EMBL/GenBank/DDBJ databases">
        <title>Genomic Encyclopedia of Type Strains, Phase IV (KMG-IV): sequencing the most valuable type-strain genomes for metagenomic binning, comparative biology and taxonomic classification.</title>
        <authorList>
            <person name="Goeker M."/>
        </authorList>
    </citation>
    <scope>NUCLEOTIDE SEQUENCE [LARGE SCALE GENOMIC DNA]</scope>
    <source>
        <strain evidence="4 5">DSM 1709</strain>
    </source>
</reference>
<dbReference type="Gene3D" id="3.90.400.10">
    <property type="entry name" value="Oligo-1,6-glucosidase, Domain 2"/>
    <property type="match status" value="1"/>
</dbReference>
<dbReference type="GO" id="GO:0009313">
    <property type="term" value="P:oligosaccharide catabolic process"/>
    <property type="evidence" value="ECO:0007669"/>
    <property type="project" value="TreeGrafter"/>
</dbReference>
<dbReference type="Gene3D" id="3.20.20.80">
    <property type="entry name" value="Glycosidases"/>
    <property type="match status" value="1"/>
</dbReference>
<evidence type="ECO:0000313" key="4">
    <source>
        <dbReference type="EMBL" id="TCO98769.1"/>
    </source>
</evidence>
<dbReference type="GeneID" id="99682623"/>
<dbReference type="Gene3D" id="2.60.40.1180">
    <property type="entry name" value="Golgi alpha-mannosidase II"/>
    <property type="match status" value="1"/>
</dbReference>
<dbReference type="GO" id="GO:0004556">
    <property type="term" value="F:alpha-amylase activity"/>
    <property type="evidence" value="ECO:0007669"/>
    <property type="project" value="TreeGrafter"/>
</dbReference>
<gene>
    <name evidence="4" type="ORF">EV684_11629</name>
</gene>
<protein>
    <submittedName>
        <fullName evidence="4">Glycosidase</fullName>
    </submittedName>
</protein>
<dbReference type="RefSeq" id="WP_132649313.1">
    <property type="nucleotide sequence ID" value="NZ_CP181386.1"/>
</dbReference>
<evidence type="ECO:0000256" key="1">
    <source>
        <dbReference type="ARBA" id="ARBA00008061"/>
    </source>
</evidence>
<dbReference type="EMBL" id="SLXD01000016">
    <property type="protein sequence ID" value="TCO98769.1"/>
    <property type="molecule type" value="Genomic_DNA"/>
</dbReference>
<organism evidence="4 5">
    <name type="scientific">Rubrivivax gelatinosus</name>
    <name type="common">Rhodocyclus gelatinosus</name>
    <name type="synonym">Rhodopseudomonas gelatinosa</name>
    <dbReference type="NCBI Taxonomy" id="28068"/>
    <lineage>
        <taxon>Bacteria</taxon>
        <taxon>Pseudomonadati</taxon>
        <taxon>Pseudomonadota</taxon>
        <taxon>Betaproteobacteria</taxon>
        <taxon>Burkholderiales</taxon>
        <taxon>Sphaerotilaceae</taxon>
        <taxon>Rubrivivax</taxon>
    </lineage>
</organism>
<dbReference type="Proteomes" id="UP000295106">
    <property type="component" value="Unassembled WGS sequence"/>
</dbReference>
<dbReference type="InterPro" id="IPR045857">
    <property type="entry name" value="O16G_dom_2"/>
</dbReference>
<dbReference type="PROSITE" id="PS51257">
    <property type="entry name" value="PROKAR_LIPOPROTEIN"/>
    <property type="match status" value="1"/>
</dbReference>
<dbReference type="PANTHER" id="PTHR10357">
    <property type="entry name" value="ALPHA-AMYLASE FAMILY MEMBER"/>
    <property type="match status" value="1"/>
</dbReference>
<feature type="chain" id="PRO_5020207680" evidence="2">
    <location>
        <begin position="18"/>
        <end position="535"/>
    </location>
</feature>
<feature type="signal peptide" evidence="2">
    <location>
        <begin position="1"/>
        <end position="17"/>
    </location>
</feature>
<keyword evidence="4" id="KW-0378">Hydrolase</keyword>
<dbReference type="Pfam" id="PF00128">
    <property type="entry name" value="Alpha-amylase"/>
    <property type="match status" value="1"/>
</dbReference>
<accession>A0A4R2LYX6</accession>
<dbReference type="InterPro" id="IPR013780">
    <property type="entry name" value="Glyco_hydro_b"/>
</dbReference>
<evidence type="ECO:0000313" key="5">
    <source>
        <dbReference type="Proteomes" id="UP000295106"/>
    </source>
</evidence>
<evidence type="ECO:0000256" key="2">
    <source>
        <dbReference type="SAM" id="SignalP"/>
    </source>
</evidence>
<dbReference type="InterPro" id="IPR017853">
    <property type="entry name" value="GH"/>
</dbReference>
<dbReference type="SUPFAM" id="SSF51011">
    <property type="entry name" value="Glycosyl hydrolase domain"/>
    <property type="match status" value="1"/>
</dbReference>
<dbReference type="SMART" id="SM00642">
    <property type="entry name" value="Aamy"/>
    <property type="match status" value="1"/>
</dbReference>
<keyword evidence="2" id="KW-0732">Signal</keyword>